<protein>
    <recommendedName>
        <fullName evidence="1">DUF8080 domain-containing protein</fullName>
    </recommendedName>
</protein>
<evidence type="ECO:0000313" key="3">
    <source>
        <dbReference type="Proteomes" id="UP000184357"/>
    </source>
</evidence>
<accession>A0A1M5QM44</accession>
<dbReference type="InterPro" id="IPR057179">
    <property type="entry name" value="DUF7857"/>
</dbReference>
<dbReference type="InterPro" id="IPR058393">
    <property type="entry name" value="DUF8080"/>
</dbReference>
<feature type="domain" description="DUF8080" evidence="1">
    <location>
        <begin position="177"/>
        <end position="247"/>
    </location>
</feature>
<evidence type="ECO:0000259" key="1">
    <source>
        <dbReference type="Pfam" id="PF26296"/>
    </source>
</evidence>
<proteinExistence type="predicted"/>
<dbReference type="Pfam" id="PF25256">
    <property type="entry name" value="DUF7857"/>
    <property type="match status" value="1"/>
</dbReference>
<organism evidence="2 3">
    <name type="scientific">Halobaculum gomorrense</name>
    <dbReference type="NCBI Taxonomy" id="43928"/>
    <lineage>
        <taxon>Archaea</taxon>
        <taxon>Methanobacteriati</taxon>
        <taxon>Methanobacteriota</taxon>
        <taxon>Stenosarchaea group</taxon>
        <taxon>Halobacteria</taxon>
        <taxon>Halobacteriales</taxon>
        <taxon>Haloferacaceae</taxon>
        <taxon>Halobaculum</taxon>
    </lineage>
</organism>
<dbReference type="AlphaFoldDB" id="A0A1M5QM44"/>
<dbReference type="EMBL" id="FQWV01000004">
    <property type="protein sequence ID" value="SHH14800.1"/>
    <property type="molecule type" value="Genomic_DNA"/>
</dbReference>
<gene>
    <name evidence="2" type="ORF">SAMN05443636_1954</name>
</gene>
<evidence type="ECO:0000313" key="2">
    <source>
        <dbReference type="EMBL" id="SHH14800.1"/>
    </source>
</evidence>
<dbReference type="STRING" id="43928.SAMN05443636_1954"/>
<keyword evidence="3" id="KW-1185">Reference proteome</keyword>
<dbReference type="Proteomes" id="UP000184357">
    <property type="component" value="Unassembled WGS sequence"/>
</dbReference>
<name>A0A1M5QM44_9EURY</name>
<sequence>MFIADTETNAAMPITLDSTVATVDGVAFVAVRVRNTEPVDRAVRLENRLDGRVLPPRRHGAPEPGWSSDGYVGVVGADSTLALGYACRAGPDGLIEDDADPVSLADVADPAAADADPINDVLADLPDHRPPPDAASVAAVPGAPGDCPWERSAGSTGSTGVEGAAAELLPSAPTDIPPAVAGYLDEVDARLAKAEAVTDGSVAEATELLEAGTDPDELTELIALDAAALERLASRVDSLASRAEAVDVPTDALERLA</sequence>
<reference evidence="2 3" key="1">
    <citation type="submission" date="2016-11" db="EMBL/GenBank/DDBJ databases">
        <authorList>
            <person name="Jaros S."/>
            <person name="Januszkiewicz K."/>
            <person name="Wedrychowicz H."/>
        </authorList>
    </citation>
    <scope>NUCLEOTIDE SEQUENCE [LARGE SCALE GENOMIC DNA]</scope>
    <source>
        <strain evidence="2 3">DSM 9297</strain>
    </source>
</reference>
<dbReference type="Pfam" id="PF26296">
    <property type="entry name" value="DUF8080"/>
    <property type="match status" value="1"/>
</dbReference>